<evidence type="ECO:0000256" key="1">
    <source>
        <dbReference type="SAM" id="Phobius"/>
    </source>
</evidence>
<feature type="transmembrane region" description="Helical" evidence="1">
    <location>
        <begin position="32"/>
        <end position="52"/>
    </location>
</feature>
<dbReference type="InterPro" id="IPR008875">
    <property type="entry name" value="TraX"/>
</dbReference>
<sequence>MKLNSFQLKIFAMILMVLDHISTYIPNLPFNLIISFNLVGRIVAPIFFFFIVEGFFHTRSKTKYAIRLFTWALIMFCGSKLVVMIFNRDTGLHNNIFLSLGMSILLMSIIEWIKNNKKNIKFIFIGIIGALAVITLSVFTEASIHGIIATLIFYFLRGKKRKMTLTYISISLLMNIISPFINFMNTPDFSFIRLLQDDLQWAEILSIPFIMMYNGKRGLNTKFTKYLFYIFYPIHLWIIYILGYFISIK</sequence>
<name>A0ABP3UMQ8_9CLOT</name>
<keyword evidence="1" id="KW-0472">Membrane</keyword>
<keyword evidence="3" id="KW-1185">Reference proteome</keyword>
<comment type="caution">
    <text evidence="2">The sequence shown here is derived from an EMBL/GenBank/DDBJ whole genome shotgun (WGS) entry which is preliminary data.</text>
</comment>
<keyword evidence="1" id="KW-0812">Transmembrane</keyword>
<feature type="transmembrane region" description="Helical" evidence="1">
    <location>
        <begin position="226"/>
        <end position="246"/>
    </location>
</feature>
<feature type="transmembrane region" description="Helical" evidence="1">
    <location>
        <begin position="122"/>
        <end position="155"/>
    </location>
</feature>
<feature type="transmembrane region" description="Helical" evidence="1">
    <location>
        <begin position="92"/>
        <end position="110"/>
    </location>
</feature>
<keyword evidence="1" id="KW-1133">Transmembrane helix</keyword>
<dbReference type="Proteomes" id="UP001501510">
    <property type="component" value="Unassembled WGS sequence"/>
</dbReference>
<dbReference type="RefSeq" id="WP_343759668.1">
    <property type="nucleotide sequence ID" value="NZ_BAAACG010000006.1"/>
</dbReference>
<accession>A0ABP3UMQ8</accession>
<evidence type="ECO:0000313" key="2">
    <source>
        <dbReference type="EMBL" id="GAA0736292.1"/>
    </source>
</evidence>
<organism evidence="2 3">
    <name type="scientific">Clostridium oceanicum</name>
    <dbReference type="NCBI Taxonomy" id="1543"/>
    <lineage>
        <taxon>Bacteria</taxon>
        <taxon>Bacillati</taxon>
        <taxon>Bacillota</taxon>
        <taxon>Clostridia</taxon>
        <taxon>Eubacteriales</taxon>
        <taxon>Clostridiaceae</taxon>
        <taxon>Clostridium</taxon>
    </lineage>
</organism>
<dbReference type="EMBL" id="BAAACG010000006">
    <property type="protein sequence ID" value="GAA0736292.1"/>
    <property type="molecule type" value="Genomic_DNA"/>
</dbReference>
<protein>
    <submittedName>
        <fullName evidence="2">TraX family protein</fullName>
    </submittedName>
</protein>
<gene>
    <name evidence="2" type="ORF">GCM10008906_11100</name>
</gene>
<proteinExistence type="predicted"/>
<feature type="transmembrane region" description="Helical" evidence="1">
    <location>
        <begin position="64"/>
        <end position="86"/>
    </location>
</feature>
<dbReference type="Pfam" id="PF05857">
    <property type="entry name" value="TraX"/>
    <property type="match status" value="1"/>
</dbReference>
<evidence type="ECO:0000313" key="3">
    <source>
        <dbReference type="Proteomes" id="UP001501510"/>
    </source>
</evidence>
<feature type="transmembrane region" description="Helical" evidence="1">
    <location>
        <begin position="167"/>
        <end position="184"/>
    </location>
</feature>
<reference evidence="3" key="1">
    <citation type="journal article" date="2019" name="Int. J. Syst. Evol. Microbiol.">
        <title>The Global Catalogue of Microorganisms (GCM) 10K type strain sequencing project: providing services to taxonomists for standard genome sequencing and annotation.</title>
        <authorList>
            <consortium name="The Broad Institute Genomics Platform"/>
            <consortium name="The Broad Institute Genome Sequencing Center for Infectious Disease"/>
            <person name="Wu L."/>
            <person name="Ma J."/>
        </authorList>
    </citation>
    <scope>NUCLEOTIDE SEQUENCE [LARGE SCALE GENOMIC DNA]</scope>
    <source>
        <strain evidence="3">JCM 1407</strain>
    </source>
</reference>